<proteinExistence type="predicted"/>
<dbReference type="AlphaFoldDB" id="A0A4Y7SAE8"/>
<dbReference type="Proteomes" id="UP000298030">
    <property type="component" value="Unassembled WGS sequence"/>
</dbReference>
<sequence length="256" mass="29013">MPMETTMEDLITKKSGIIILLLGRSGAGKSHFINVAAGKKIASVSGSLTADKNELVVQHFTIDNRQPRNPNSPDKLILVDTPGFDNYYREVNDATILQRISEWLTSRCSLDARFGGVIYFHDITQDRGAMEYNHTWPAAYLTDPEPVRHLLLATAKWDRVPAHPHAANYEEREDILSRTVWSRMLARGARVARFANTTDSAWMVLSQLLELQPLDLHILQKDLMRIKSRGQVKGFGKKKTFFSWMAGLLSKLFMSK</sequence>
<dbReference type="GO" id="GO:0005525">
    <property type="term" value="F:GTP binding"/>
    <property type="evidence" value="ECO:0007669"/>
    <property type="project" value="InterPro"/>
</dbReference>
<dbReference type="SUPFAM" id="SSF52540">
    <property type="entry name" value="P-loop containing nucleoside triphosphate hydrolases"/>
    <property type="match status" value="1"/>
</dbReference>
<keyword evidence="3" id="KW-1185">Reference proteome</keyword>
<dbReference type="InterPro" id="IPR006073">
    <property type="entry name" value="GTP-bd"/>
</dbReference>
<dbReference type="STRING" id="71717.A0A4Y7SAE8"/>
<organism evidence="2 3">
    <name type="scientific">Coprinellus micaceus</name>
    <name type="common">Glistening ink-cap mushroom</name>
    <name type="synonym">Coprinus micaceus</name>
    <dbReference type="NCBI Taxonomy" id="71717"/>
    <lineage>
        <taxon>Eukaryota</taxon>
        <taxon>Fungi</taxon>
        <taxon>Dikarya</taxon>
        <taxon>Basidiomycota</taxon>
        <taxon>Agaricomycotina</taxon>
        <taxon>Agaricomycetes</taxon>
        <taxon>Agaricomycetidae</taxon>
        <taxon>Agaricales</taxon>
        <taxon>Agaricineae</taxon>
        <taxon>Psathyrellaceae</taxon>
        <taxon>Coprinellus</taxon>
    </lineage>
</organism>
<dbReference type="OrthoDB" id="3255035at2759"/>
<gene>
    <name evidence="2" type="ORF">FA13DRAFT_1803900</name>
</gene>
<comment type="caution">
    <text evidence="2">The sequence shown here is derived from an EMBL/GenBank/DDBJ whole genome shotgun (WGS) entry which is preliminary data.</text>
</comment>
<dbReference type="InterPro" id="IPR027417">
    <property type="entry name" value="P-loop_NTPase"/>
</dbReference>
<dbReference type="Pfam" id="PF01926">
    <property type="entry name" value="MMR_HSR1"/>
    <property type="match status" value="1"/>
</dbReference>
<protein>
    <recommendedName>
        <fullName evidence="1">G domain-containing protein</fullName>
    </recommendedName>
</protein>
<feature type="domain" description="G" evidence="1">
    <location>
        <begin position="19"/>
        <end position="88"/>
    </location>
</feature>
<dbReference type="CDD" id="cd00882">
    <property type="entry name" value="Ras_like_GTPase"/>
    <property type="match status" value="1"/>
</dbReference>
<reference evidence="2 3" key="1">
    <citation type="journal article" date="2019" name="Nat. Ecol. Evol.">
        <title>Megaphylogeny resolves global patterns of mushroom evolution.</title>
        <authorList>
            <person name="Varga T."/>
            <person name="Krizsan K."/>
            <person name="Foldi C."/>
            <person name="Dima B."/>
            <person name="Sanchez-Garcia M."/>
            <person name="Sanchez-Ramirez S."/>
            <person name="Szollosi G.J."/>
            <person name="Szarkandi J.G."/>
            <person name="Papp V."/>
            <person name="Albert L."/>
            <person name="Andreopoulos W."/>
            <person name="Angelini C."/>
            <person name="Antonin V."/>
            <person name="Barry K.W."/>
            <person name="Bougher N.L."/>
            <person name="Buchanan P."/>
            <person name="Buyck B."/>
            <person name="Bense V."/>
            <person name="Catcheside P."/>
            <person name="Chovatia M."/>
            <person name="Cooper J."/>
            <person name="Damon W."/>
            <person name="Desjardin D."/>
            <person name="Finy P."/>
            <person name="Geml J."/>
            <person name="Haridas S."/>
            <person name="Hughes K."/>
            <person name="Justo A."/>
            <person name="Karasinski D."/>
            <person name="Kautmanova I."/>
            <person name="Kiss B."/>
            <person name="Kocsube S."/>
            <person name="Kotiranta H."/>
            <person name="LaButti K.M."/>
            <person name="Lechner B.E."/>
            <person name="Liimatainen K."/>
            <person name="Lipzen A."/>
            <person name="Lukacs Z."/>
            <person name="Mihaltcheva S."/>
            <person name="Morgado L.N."/>
            <person name="Niskanen T."/>
            <person name="Noordeloos M.E."/>
            <person name="Ohm R.A."/>
            <person name="Ortiz-Santana B."/>
            <person name="Ovrebo C."/>
            <person name="Racz N."/>
            <person name="Riley R."/>
            <person name="Savchenko A."/>
            <person name="Shiryaev A."/>
            <person name="Soop K."/>
            <person name="Spirin V."/>
            <person name="Szebenyi C."/>
            <person name="Tomsovsky M."/>
            <person name="Tulloss R.E."/>
            <person name="Uehling J."/>
            <person name="Grigoriev I.V."/>
            <person name="Vagvolgyi C."/>
            <person name="Papp T."/>
            <person name="Martin F.M."/>
            <person name="Miettinen O."/>
            <person name="Hibbett D.S."/>
            <person name="Nagy L.G."/>
        </authorList>
    </citation>
    <scope>NUCLEOTIDE SEQUENCE [LARGE SCALE GENOMIC DNA]</scope>
    <source>
        <strain evidence="2 3">FP101781</strain>
    </source>
</reference>
<dbReference type="Gene3D" id="3.40.50.300">
    <property type="entry name" value="P-loop containing nucleotide triphosphate hydrolases"/>
    <property type="match status" value="1"/>
</dbReference>
<dbReference type="EMBL" id="QPFP01000275">
    <property type="protein sequence ID" value="TEB18245.1"/>
    <property type="molecule type" value="Genomic_DNA"/>
</dbReference>
<name>A0A4Y7SAE8_COPMI</name>
<evidence type="ECO:0000259" key="1">
    <source>
        <dbReference type="Pfam" id="PF01926"/>
    </source>
</evidence>
<evidence type="ECO:0000313" key="3">
    <source>
        <dbReference type="Proteomes" id="UP000298030"/>
    </source>
</evidence>
<evidence type="ECO:0000313" key="2">
    <source>
        <dbReference type="EMBL" id="TEB18245.1"/>
    </source>
</evidence>
<accession>A0A4Y7SAE8</accession>